<dbReference type="RefSeq" id="WP_148918135.1">
    <property type="nucleotide sequence ID" value="NZ_VTAV01000002.1"/>
</dbReference>
<accession>A0A5D4H9W8</accession>
<evidence type="ECO:0000313" key="3">
    <source>
        <dbReference type="Proteomes" id="UP000322362"/>
    </source>
</evidence>
<dbReference type="PANTHER" id="PTHR34585">
    <property type="match status" value="1"/>
</dbReference>
<dbReference type="PANTHER" id="PTHR34585:SF22">
    <property type="entry name" value="HELIX-TURN-HELIX DOMAIN-CONTAINING PROTEIN"/>
    <property type="match status" value="1"/>
</dbReference>
<dbReference type="EMBL" id="VTAV01000002">
    <property type="protein sequence ID" value="TYR37394.1"/>
    <property type="molecule type" value="Genomic_DNA"/>
</dbReference>
<dbReference type="SUPFAM" id="SSF46955">
    <property type="entry name" value="Putative DNA-binding domain"/>
    <property type="match status" value="1"/>
</dbReference>
<proteinExistence type="predicted"/>
<dbReference type="InterPro" id="IPR009061">
    <property type="entry name" value="DNA-bd_dom_put_sf"/>
</dbReference>
<dbReference type="InterPro" id="IPR041657">
    <property type="entry name" value="HTH_17"/>
</dbReference>
<keyword evidence="3" id="KW-1185">Reference proteome</keyword>
<name>A0A5D4H9W8_9SPHI</name>
<comment type="caution">
    <text evidence="2">The sequence shown here is derived from an EMBL/GenBank/DDBJ whole genome shotgun (WGS) entry which is preliminary data.</text>
</comment>
<dbReference type="Proteomes" id="UP000322362">
    <property type="component" value="Unassembled WGS sequence"/>
</dbReference>
<evidence type="ECO:0000259" key="1">
    <source>
        <dbReference type="Pfam" id="PF12728"/>
    </source>
</evidence>
<sequence>MKVEIITKEDLLLLKAEIVSEIKELLIENTNRNDERQWLRSGEVRKMLNISPGTLQNLRINGALPYKKLGGIIYYRRKDIESRINGGLTDE</sequence>
<dbReference type="Pfam" id="PF12728">
    <property type="entry name" value="HTH_17"/>
    <property type="match status" value="1"/>
</dbReference>
<gene>
    <name evidence="2" type="ORF">FXV77_05145</name>
</gene>
<feature type="domain" description="Helix-turn-helix" evidence="1">
    <location>
        <begin position="38"/>
        <end position="85"/>
    </location>
</feature>
<evidence type="ECO:0000313" key="2">
    <source>
        <dbReference type="EMBL" id="TYR37394.1"/>
    </source>
</evidence>
<protein>
    <submittedName>
        <fullName evidence="2">Helix-turn-helix domain-containing protein</fullName>
    </submittedName>
</protein>
<organism evidence="2 3">
    <name type="scientific">Sphingobacterium phlebotomi</name>
    <dbReference type="NCBI Taxonomy" id="2605433"/>
    <lineage>
        <taxon>Bacteria</taxon>
        <taxon>Pseudomonadati</taxon>
        <taxon>Bacteroidota</taxon>
        <taxon>Sphingobacteriia</taxon>
        <taxon>Sphingobacteriales</taxon>
        <taxon>Sphingobacteriaceae</taxon>
        <taxon>Sphingobacterium</taxon>
    </lineage>
</organism>
<reference evidence="2 3" key="1">
    <citation type="submission" date="2019-08" db="EMBL/GenBank/DDBJ databases">
        <title>Phlebobacter frassis gen. nov. sp. nov., a new member of family Sphingobacteriaceae isolated from sand fly rearing media.</title>
        <authorList>
            <person name="Kakumanu M.L."/>
            <person name="Marayati B.F."/>
            <person name="Wada-Katsumata A."/>
            <person name="Wasserberg G."/>
            <person name="Schal C."/>
            <person name="Apperson C.S."/>
            <person name="Ponnusamy L."/>
        </authorList>
    </citation>
    <scope>NUCLEOTIDE SEQUENCE [LARGE SCALE GENOMIC DNA]</scope>
    <source>
        <strain evidence="2 3">SSI9</strain>
    </source>
</reference>
<dbReference type="AlphaFoldDB" id="A0A5D4H9W8"/>